<dbReference type="GO" id="GO:0009360">
    <property type="term" value="C:DNA polymerase III complex"/>
    <property type="evidence" value="ECO:0007669"/>
    <property type="project" value="TreeGrafter"/>
</dbReference>
<evidence type="ECO:0000256" key="2">
    <source>
        <dbReference type="ARBA" id="ARBA00022695"/>
    </source>
</evidence>
<evidence type="ECO:0000256" key="4">
    <source>
        <dbReference type="ARBA" id="ARBA00022932"/>
    </source>
</evidence>
<comment type="caution">
    <text evidence="5">The sequence shown here is derived from an EMBL/GenBank/DDBJ whole genome shotgun (WGS) entry which is preliminary data.</text>
</comment>
<reference evidence="5 6" key="1">
    <citation type="submission" date="2018-01" db="EMBL/GenBank/DDBJ databases">
        <title>Metagenomic assembled genomes from two thermal pools in the Uzon Caldera, Kamchatka, Russia.</title>
        <authorList>
            <person name="Wilkins L."/>
            <person name="Ettinger C."/>
        </authorList>
    </citation>
    <scope>NUCLEOTIDE SEQUENCE [LARGE SCALE GENOMIC DNA]</scope>
    <source>
        <strain evidence="5">ARK-10</strain>
    </source>
</reference>
<keyword evidence="4" id="KW-0239">DNA-directed DNA polymerase</keyword>
<dbReference type="PANTHER" id="PTHR34388:SF1">
    <property type="entry name" value="DNA POLYMERASE III SUBUNIT DELTA"/>
    <property type="match status" value="1"/>
</dbReference>
<dbReference type="Proteomes" id="UP000236910">
    <property type="component" value="Unassembled WGS sequence"/>
</dbReference>
<dbReference type="PANTHER" id="PTHR34388">
    <property type="entry name" value="DNA POLYMERASE III SUBUNIT DELTA"/>
    <property type="match status" value="1"/>
</dbReference>
<proteinExistence type="predicted"/>
<keyword evidence="1" id="KW-0808">Transferase</keyword>
<gene>
    <name evidence="5" type="ORF">C0175_00800</name>
</gene>
<dbReference type="EMBL" id="PNIX01000048">
    <property type="protein sequence ID" value="PMP84005.1"/>
    <property type="molecule type" value="Genomic_DNA"/>
</dbReference>
<dbReference type="NCBIfam" id="TIGR01128">
    <property type="entry name" value="holA"/>
    <property type="match status" value="1"/>
</dbReference>
<dbReference type="InterPro" id="IPR027417">
    <property type="entry name" value="P-loop_NTPase"/>
</dbReference>
<evidence type="ECO:0000256" key="3">
    <source>
        <dbReference type="ARBA" id="ARBA00022705"/>
    </source>
</evidence>
<sequence length="254" mass="29434">LKFVLVKDGEQIPKQNLQKLTSASIPDFTKVILIINQKDVSIPKGNFIIVKDYTAPLNQIEIWIEKKAKEYGKTITKDAIKELIRRLDTNFYALSTEIKKLAFYVGDRKEIRKETVSEIVKELGEEDIFEFVNAIMFSRRNDVLRMLDHFLKDQGQENLILSQVLKTLSIYLIVNDLKNKEGLNLRAINEYIASIFGTYLRTKTLEEIIKNLEVANIENILKQYSAFVEFDVKSKRGEIDLPLSLRNYILSRVS</sequence>
<dbReference type="GO" id="GO:0003677">
    <property type="term" value="F:DNA binding"/>
    <property type="evidence" value="ECO:0007669"/>
    <property type="project" value="InterPro"/>
</dbReference>
<dbReference type="Gene3D" id="1.10.8.60">
    <property type="match status" value="1"/>
</dbReference>
<evidence type="ECO:0000313" key="6">
    <source>
        <dbReference type="Proteomes" id="UP000236910"/>
    </source>
</evidence>
<keyword evidence="2" id="KW-0548">Nucleotidyltransferase</keyword>
<dbReference type="SUPFAM" id="SSF52540">
    <property type="entry name" value="P-loop containing nucleoside triphosphate hydrolases"/>
    <property type="match status" value="1"/>
</dbReference>
<protein>
    <submittedName>
        <fullName evidence="5">Uncharacterized protein</fullName>
    </submittedName>
</protein>
<dbReference type="AlphaFoldDB" id="A0A2J6X9G6"/>
<accession>A0A2J6X9G6</accession>
<evidence type="ECO:0000256" key="1">
    <source>
        <dbReference type="ARBA" id="ARBA00022679"/>
    </source>
</evidence>
<evidence type="ECO:0000313" key="5">
    <source>
        <dbReference type="EMBL" id="PMP84005.1"/>
    </source>
</evidence>
<dbReference type="Gene3D" id="1.20.272.10">
    <property type="match status" value="1"/>
</dbReference>
<organism evidence="5 6">
    <name type="scientific">Caldisericum exile</name>
    <dbReference type="NCBI Taxonomy" id="693075"/>
    <lineage>
        <taxon>Bacteria</taxon>
        <taxon>Pseudomonadati</taxon>
        <taxon>Caldisericota/Cryosericota group</taxon>
        <taxon>Caldisericota</taxon>
        <taxon>Caldisericia</taxon>
        <taxon>Caldisericales</taxon>
        <taxon>Caldisericaceae</taxon>
        <taxon>Caldisericum</taxon>
    </lineage>
</organism>
<dbReference type="InterPro" id="IPR005790">
    <property type="entry name" value="DNA_polIII_delta"/>
</dbReference>
<name>A0A2J6X9G6_9BACT</name>
<feature type="non-terminal residue" evidence="5">
    <location>
        <position position="1"/>
    </location>
</feature>
<dbReference type="GO" id="GO:0003887">
    <property type="term" value="F:DNA-directed DNA polymerase activity"/>
    <property type="evidence" value="ECO:0007669"/>
    <property type="project" value="UniProtKB-KW"/>
</dbReference>
<keyword evidence="3" id="KW-0235">DNA replication</keyword>
<dbReference type="GO" id="GO:0006261">
    <property type="term" value="P:DNA-templated DNA replication"/>
    <property type="evidence" value="ECO:0007669"/>
    <property type="project" value="TreeGrafter"/>
</dbReference>